<dbReference type="AlphaFoldDB" id="A0A3D9IX33"/>
<reference evidence="2 3" key="1">
    <citation type="submission" date="2018-07" db="EMBL/GenBank/DDBJ databases">
        <title>Genomic Encyclopedia of Type Strains, Phase III (KMG-III): the genomes of soil and plant-associated and newly described type strains.</title>
        <authorList>
            <person name="Whitman W."/>
        </authorList>
    </citation>
    <scope>NUCLEOTIDE SEQUENCE [LARGE SCALE GENOMIC DNA]</scope>
    <source>
        <strain evidence="2 3">CECT 8236</strain>
    </source>
</reference>
<comment type="caution">
    <text evidence="2">The sequence shown here is derived from an EMBL/GenBank/DDBJ whole genome shotgun (WGS) entry which is preliminary data.</text>
</comment>
<dbReference type="EMBL" id="QRDY01000001">
    <property type="protein sequence ID" value="RED66275.1"/>
    <property type="molecule type" value="Genomic_DNA"/>
</dbReference>
<evidence type="ECO:0000313" key="3">
    <source>
        <dbReference type="Proteomes" id="UP000256869"/>
    </source>
</evidence>
<name>A0A3D9IX33_9BACL</name>
<accession>A0A3D9IX33</accession>
<keyword evidence="3" id="KW-1185">Reference proteome</keyword>
<evidence type="ECO:0000256" key="1">
    <source>
        <dbReference type="SAM" id="MobiDB-lite"/>
    </source>
</evidence>
<feature type="region of interest" description="Disordered" evidence="1">
    <location>
        <begin position="1"/>
        <end position="35"/>
    </location>
</feature>
<dbReference type="Proteomes" id="UP000256869">
    <property type="component" value="Unassembled WGS sequence"/>
</dbReference>
<feature type="compositionally biased region" description="Basic and acidic residues" evidence="1">
    <location>
        <begin position="1"/>
        <end position="10"/>
    </location>
</feature>
<evidence type="ECO:0000313" key="2">
    <source>
        <dbReference type="EMBL" id="RED66275.1"/>
    </source>
</evidence>
<sequence length="35" mass="4132">MYYEEDRVPFDDADEEKELVKTKPDADETNKPLSN</sequence>
<feature type="compositionally biased region" description="Basic and acidic residues" evidence="1">
    <location>
        <begin position="18"/>
        <end position="35"/>
    </location>
</feature>
<proteinExistence type="predicted"/>
<gene>
    <name evidence="2" type="ORF">DFP95_101774</name>
</gene>
<organism evidence="2 3">
    <name type="scientific">Cohnella lupini</name>
    <dbReference type="NCBI Taxonomy" id="1294267"/>
    <lineage>
        <taxon>Bacteria</taxon>
        <taxon>Bacillati</taxon>
        <taxon>Bacillota</taxon>
        <taxon>Bacilli</taxon>
        <taxon>Bacillales</taxon>
        <taxon>Paenibacillaceae</taxon>
        <taxon>Cohnella</taxon>
    </lineage>
</organism>
<protein>
    <submittedName>
        <fullName evidence="2">Uncharacterized protein</fullName>
    </submittedName>
</protein>